<accession>A0A132A1J5</accession>
<comment type="caution">
    <text evidence="2">The sequence shown here is derived from an EMBL/GenBank/DDBJ whole genome shotgun (WGS) entry which is preliminary data.</text>
</comment>
<evidence type="ECO:0000256" key="1">
    <source>
        <dbReference type="ARBA" id="ARBA00006995"/>
    </source>
</evidence>
<dbReference type="Proteomes" id="UP000616769">
    <property type="component" value="Unassembled WGS sequence"/>
</dbReference>
<gene>
    <name evidence="2" type="ORF">QR98_0032910</name>
</gene>
<dbReference type="PANTHER" id="PTHR21405:SF0">
    <property type="entry name" value="TETRATRICOPEPTIDE REPEAT PROTEIN 36"/>
    <property type="match status" value="1"/>
</dbReference>
<name>A0A132A1J5_SARSC</name>
<dbReference type="VEuPathDB" id="VectorBase:SSCA007232"/>
<reference evidence="2 3" key="1">
    <citation type="journal article" date="2015" name="Parasit. Vectors">
        <title>Draft genome of the scabies mite.</title>
        <authorList>
            <person name="Rider S.D.Jr."/>
            <person name="Morgan M.S."/>
            <person name="Arlian L.G."/>
        </authorList>
    </citation>
    <scope>NUCLEOTIDE SEQUENCE [LARGE SCALE GENOMIC DNA]</scope>
    <source>
        <strain evidence="2">Arlian Lab</strain>
    </source>
</reference>
<evidence type="ECO:0000313" key="2">
    <source>
        <dbReference type="EMBL" id="KPM04837.1"/>
    </source>
</evidence>
<dbReference type="InterPro" id="IPR038906">
    <property type="entry name" value="TTC36"/>
</dbReference>
<dbReference type="OrthoDB" id="539634at2759"/>
<dbReference type="InterPro" id="IPR011990">
    <property type="entry name" value="TPR-like_helical_dom_sf"/>
</dbReference>
<dbReference type="EMBL" id="JXLN01009984">
    <property type="protein sequence ID" value="KPM04837.1"/>
    <property type="molecule type" value="Genomic_DNA"/>
</dbReference>
<dbReference type="InterPro" id="IPR019734">
    <property type="entry name" value="TPR_rpt"/>
</dbReference>
<evidence type="ECO:0000313" key="3">
    <source>
        <dbReference type="Proteomes" id="UP000616769"/>
    </source>
</evidence>
<dbReference type="SMART" id="SM00028">
    <property type="entry name" value="TPR"/>
    <property type="match status" value="3"/>
</dbReference>
<dbReference type="GO" id="GO:0006570">
    <property type="term" value="P:tyrosine metabolic process"/>
    <property type="evidence" value="ECO:0007669"/>
    <property type="project" value="TreeGrafter"/>
</dbReference>
<comment type="similarity">
    <text evidence="1">Belongs to the TTC36 family.</text>
</comment>
<dbReference type="AlphaFoldDB" id="A0A132A1J5"/>
<organism evidence="2 3">
    <name type="scientific">Sarcoptes scabiei</name>
    <name type="common">Itch mite</name>
    <name type="synonym">Acarus scabiei</name>
    <dbReference type="NCBI Taxonomy" id="52283"/>
    <lineage>
        <taxon>Eukaryota</taxon>
        <taxon>Metazoa</taxon>
        <taxon>Ecdysozoa</taxon>
        <taxon>Arthropoda</taxon>
        <taxon>Chelicerata</taxon>
        <taxon>Arachnida</taxon>
        <taxon>Acari</taxon>
        <taxon>Acariformes</taxon>
        <taxon>Sarcoptiformes</taxon>
        <taxon>Astigmata</taxon>
        <taxon>Psoroptidia</taxon>
        <taxon>Sarcoptoidea</taxon>
        <taxon>Sarcoptidae</taxon>
        <taxon>Sarcoptinae</taxon>
        <taxon>Sarcoptes</taxon>
    </lineage>
</organism>
<dbReference type="Gene3D" id="1.25.40.10">
    <property type="entry name" value="Tetratricopeptide repeat domain"/>
    <property type="match status" value="1"/>
</dbReference>
<protein>
    <submittedName>
        <fullName evidence="2">Tetratricopeptide repeat protein 36-like protein</fullName>
    </submittedName>
</protein>
<dbReference type="SUPFAM" id="SSF48452">
    <property type="entry name" value="TPR-like"/>
    <property type="match status" value="1"/>
</dbReference>
<proteinExistence type="inferred from homology"/>
<sequence length="187" mass="21608">MALSNRDQKILNFMFEPFLLPSTFDENDNDNLDIENASLINPFQIKSKELETKAIRLTNEEKLIDALDCFNEALKLWPENASALNNQAQTFRLLQRLDEARANLNRAIELSDGENPNRIIARQAYCQRGLLRLLQEEKELALSDMKRSAELGSLFARSYLAKMNPYAALCNQMLSEMFRKQCSDDRR</sequence>
<dbReference type="PANTHER" id="PTHR21405">
    <property type="entry name" value="CDNA SEQUENCE BC021608"/>
    <property type="match status" value="1"/>
</dbReference>